<evidence type="ECO:0000259" key="6">
    <source>
        <dbReference type="SMART" id="SM01074"/>
    </source>
</evidence>
<dbReference type="SUPFAM" id="SSF52540">
    <property type="entry name" value="P-loop containing nucleoside triphosphate hydrolases"/>
    <property type="match status" value="1"/>
</dbReference>
<feature type="binding site" evidence="5">
    <location>
        <position position="212"/>
    </location>
    <ligand>
        <name>ATP</name>
        <dbReference type="ChEBI" id="CHEBI:30616"/>
    </ligand>
</feature>
<comment type="function">
    <text evidence="5">Involved in regulation of DNA replication.</text>
</comment>
<dbReference type="Pfam" id="PF09079">
    <property type="entry name" value="WHD_Cdc6"/>
    <property type="match status" value="1"/>
</dbReference>
<reference evidence="8" key="1">
    <citation type="submission" date="2015-06" db="EMBL/GenBank/DDBJ databases">
        <title>New insights into the roles of widespread benthic archaea in carbon and nitrogen cycling.</title>
        <authorList>
            <person name="Lazar C.S."/>
            <person name="Baker B.J."/>
            <person name="Seitz K.W."/>
            <person name="Hyde A.S."/>
            <person name="Dick G.J."/>
            <person name="Hinrichs K.-U."/>
            <person name="Teske A.P."/>
        </authorList>
    </citation>
    <scope>NUCLEOTIDE SEQUENCE [LARGE SCALE GENOMIC DNA]</scope>
</reference>
<evidence type="ECO:0000256" key="5">
    <source>
        <dbReference type="HAMAP-Rule" id="MF_01407"/>
    </source>
</evidence>
<evidence type="ECO:0000256" key="4">
    <source>
        <dbReference type="ARBA" id="ARBA00022840"/>
    </source>
</evidence>
<dbReference type="GO" id="GO:0005524">
    <property type="term" value="F:ATP binding"/>
    <property type="evidence" value="ECO:0007669"/>
    <property type="project" value="UniProtKB-UniRule"/>
</dbReference>
<protein>
    <recommendedName>
        <fullName evidence="5">ORC1-type DNA replication protein</fullName>
    </recommendedName>
</protein>
<keyword evidence="2 5" id="KW-0235">DNA replication</keyword>
<dbReference type="PANTHER" id="PTHR10763">
    <property type="entry name" value="CELL DIVISION CONTROL PROTEIN 6-RELATED"/>
    <property type="match status" value="1"/>
</dbReference>
<dbReference type="InterPro" id="IPR050311">
    <property type="entry name" value="ORC1/CDC6"/>
</dbReference>
<dbReference type="InterPro" id="IPR049945">
    <property type="entry name" value="AAA_22"/>
</dbReference>
<evidence type="ECO:0000313" key="7">
    <source>
        <dbReference type="EMBL" id="KON31844.1"/>
    </source>
</evidence>
<dbReference type="Gene3D" id="3.40.50.300">
    <property type="entry name" value="P-loop containing nucleotide triphosphate hydrolases"/>
    <property type="match status" value="1"/>
</dbReference>
<organism evidence="7 8">
    <name type="scientific">miscellaneous Crenarchaeota group-1 archaeon SG8-32-3</name>
    <dbReference type="NCBI Taxonomy" id="1685125"/>
    <lineage>
        <taxon>Archaea</taxon>
        <taxon>Candidatus Bathyarchaeota</taxon>
        <taxon>MCG-1</taxon>
    </lineage>
</organism>
<dbReference type="Gene3D" id="1.10.8.60">
    <property type="match status" value="1"/>
</dbReference>
<dbReference type="InterPro" id="IPR055237">
    <property type="entry name" value="Cdc6_lid"/>
</dbReference>
<sequence>MFKDEAKLDINYVPRRLPHREKEYRLLMEFFNFLLKFPERMTQRVIITGEVGTGKTALAQRFGADTTLEANKRGVNFRYVHVNCREYHGKLFLILQHAVSVFRPNFPKRGYSAEEALETLMQSLDEENAYIVLALDEFDTLIEREGSEAVYKLTRLQEMRHSKAQRISLVTIIRDLKSTEKLDASARSTLQCNVIHLDRYSANQLTDILNERVAMAFERSTVPEDVVDLVASLAFSESGNARFAIELLWRAGKYADAEDLDSVVPECVRKAVSSIIPTIRRSELTSLGFHEKLFLLGAARVFKGSQRTYASLSEIEEGYAVICEEFDEQPHSHTQLWKYVQLFSALGILKAEVAVAGTRGRSTRVSLPAVPAYELEKELSVALERR</sequence>
<name>A0A0M0BTP4_9ARCH</name>
<comment type="similarity">
    <text evidence="1 5">Belongs to the CDC6/cdc18 family.</text>
</comment>
<feature type="domain" description="Cdc6 C-terminal" evidence="6">
    <location>
        <begin position="295"/>
        <end position="379"/>
    </location>
</feature>
<dbReference type="HAMAP" id="MF_01407">
    <property type="entry name" value="ORC1_type_DNA_replic_protein"/>
    <property type="match status" value="1"/>
</dbReference>
<evidence type="ECO:0000256" key="2">
    <source>
        <dbReference type="ARBA" id="ARBA00022705"/>
    </source>
</evidence>
<gene>
    <name evidence="7" type="ORF">AC478_02085</name>
</gene>
<proteinExistence type="inferred from homology"/>
<dbReference type="PANTHER" id="PTHR10763:SF31">
    <property type="entry name" value="ORC1-TYPE DNA REPLICATION PROTEIN 2"/>
    <property type="match status" value="1"/>
</dbReference>
<accession>A0A0M0BTP4</accession>
<dbReference type="Gene3D" id="1.10.10.10">
    <property type="entry name" value="Winged helix-like DNA-binding domain superfamily/Winged helix DNA-binding domain"/>
    <property type="match status" value="1"/>
</dbReference>
<dbReference type="GO" id="GO:0016887">
    <property type="term" value="F:ATP hydrolysis activity"/>
    <property type="evidence" value="ECO:0007669"/>
    <property type="project" value="InterPro"/>
</dbReference>
<dbReference type="SMART" id="SM01074">
    <property type="entry name" value="Cdc6_C"/>
    <property type="match status" value="1"/>
</dbReference>
<dbReference type="CDD" id="cd08768">
    <property type="entry name" value="Cdc6_C"/>
    <property type="match status" value="1"/>
</dbReference>
<evidence type="ECO:0000256" key="3">
    <source>
        <dbReference type="ARBA" id="ARBA00022741"/>
    </source>
</evidence>
<dbReference type="EMBL" id="LFWV01000022">
    <property type="protein sequence ID" value="KON31844.1"/>
    <property type="molecule type" value="Genomic_DNA"/>
</dbReference>
<dbReference type="InterPro" id="IPR015163">
    <property type="entry name" value="Cdc6_C"/>
</dbReference>
<feature type="binding site" evidence="5">
    <location>
        <position position="200"/>
    </location>
    <ligand>
        <name>ATP</name>
        <dbReference type="ChEBI" id="CHEBI:30616"/>
    </ligand>
</feature>
<feature type="binding site" evidence="5">
    <location>
        <begin position="53"/>
        <end position="57"/>
    </location>
    <ligand>
        <name>ATP</name>
        <dbReference type="ChEBI" id="CHEBI:30616"/>
    </ligand>
</feature>
<keyword evidence="4 5" id="KW-0067">ATP-binding</keyword>
<dbReference type="Pfam" id="PF13401">
    <property type="entry name" value="AAA_22"/>
    <property type="match status" value="1"/>
</dbReference>
<evidence type="ECO:0000313" key="8">
    <source>
        <dbReference type="Proteomes" id="UP000054016"/>
    </source>
</evidence>
<dbReference type="InterPro" id="IPR036388">
    <property type="entry name" value="WH-like_DNA-bd_sf"/>
</dbReference>
<dbReference type="SUPFAM" id="SSF46785">
    <property type="entry name" value="Winged helix' DNA-binding domain"/>
    <property type="match status" value="1"/>
</dbReference>
<dbReference type="Proteomes" id="UP000054016">
    <property type="component" value="Unassembled WGS sequence"/>
</dbReference>
<keyword evidence="3 5" id="KW-0547">Nucleotide-binding</keyword>
<dbReference type="Pfam" id="PF22703">
    <property type="entry name" value="Cdc6_lid"/>
    <property type="match status" value="1"/>
</dbReference>
<dbReference type="InterPro" id="IPR014277">
    <property type="entry name" value="Orc1/Cdc6_arc"/>
</dbReference>
<dbReference type="AlphaFoldDB" id="A0A0M0BTP4"/>
<dbReference type="InterPro" id="IPR027417">
    <property type="entry name" value="P-loop_NTPase"/>
</dbReference>
<dbReference type="NCBIfam" id="NF001623">
    <property type="entry name" value="PRK00411.1-1"/>
    <property type="match status" value="1"/>
</dbReference>
<evidence type="ECO:0000256" key="1">
    <source>
        <dbReference type="ARBA" id="ARBA00006184"/>
    </source>
</evidence>
<dbReference type="InterPro" id="IPR036390">
    <property type="entry name" value="WH_DNA-bd_sf"/>
</dbReference>
<dbReference type="NCBIfam" id="TIGR02928">
    <property type="entry name" value="orc1/cdc6 family replication initiation protein"/>
    <property type="match status" value="1"/>
</dbReference>
<comment type="caution">
    <text evidence="7">The sequence shown here is derived from an EMBL/GenBank/DDBJ whole genome shotgun (WGS) entry which is preliminary data.</text>
</comment>
<dbReference type="GO" id="GO:0006260">
    <property type="term" value="P:DNA replication"/>
    <property type="evidence" value="ECO:0007669"/>
    <property type="project" value="UniProtKB-UniRule"/>
</dbReference>